<dbReference type="Proteomes" id="UP000327013">
    <property type="component" value="Unassembled WGS sequence"/>
</dbReference>
<reference evidence="2 3" key="1">
    <citation type="submission" date="2019-06" db="EMBL/GenBank/DDBJ databases">
        <title>A chromosomal-level reference genome of Carpinus fangiana (Coryloideae, Betulaceae).</title>
        <authorList>
            <person name="Yang X."/>
            <person name="Wang Z."/>
            <person name="Zhang L."/>
            <person name="Hao G."/>
            <person name="Liu J."/>
            <person name="Yang Y."/>
        </authorList>
    </citation>
    <scope>NUCLEOTIDE SEQUENCE [LARGE SCALE GENOMIC DNA]</scope>
    <source>
        <strain evidence="2">Cfa_2016G</strain>
        <tissue evidence="2">Leaf</tissue>
    </source>
</reference>
<keyword evidence="1" id="KW-1133">Transmembrane helix</keyword>
<sequence>MKPFEIALIAFASVIAAFILFISCCLCQGSRKKKQTSKEEPNAVPTVTTSSVQEAYRDVEKGQTAKSSATKDGEMVVYAAAVAAVDTAAVVASTSGCGD</sequence>
<evidence type="ECO:0000313" key="2">
    <source>
        <dbReference type="EMBL" id="KAC1216825.1"/>
    </source>
</evidence>
<gene>
    <name evidence="2" type="ORF">FH972_027137</name>
</gene>
<dbReference type="EMBL" id="VIBQ01000493">
    <property type="protein sequence ID" value="KAC1216825.1"/>
    <property type="molecule type" value="Genomic_DNA"/>
</dbReference>
<dbReference type="PROSITE" id="PS51257">
    <property type="entry name" value="PROKAR_LIPOPROTEIN"/>
    <property type="match status" value="1"/>
</dbReference>
<name>A0A5N6L8I3_9ROSI</name>
<proteinExistence type="predicted"/>
<dbReference type="AlphaFoldDB" id="A0A5N6L8I3"/>
<feature type="transmembrane region" description="Helical" evidence="1">
    <location>
        <begin position="6"/>
        <end position="27"/>
    </location>
</feature>
<protein>
    <submittedName>
        <fullName evidence="2">Uncharacterized protein</fullName>
    </submittedName>
</protein>
<evidence type="ECO:0000256" key="1">
    <source>
        <dbReference type="SAM" id="Phobius"/>
    </source>
</evidence>
<evidence type="ECO:0000313" key="3">
    <source>
        <dbReference type="Proteomes" id="UP000327013"/>
    </source>
</evidence>
<keyword evidence="1" id="KW-0472">Membrane</keyword>
<comment type="caution">
    <text evidence="2">The sequence shown here is derived from an EMBL/GenBank/DDBJ whole genome shotgun (WGS) entry which is preliminary data.</text>
</comment>
<keyword evidence="3" id="KW-1185">Reference proteome</keyword>
<keyword evidence="1" id="KW-0812">Transmembrane</keyword>
<dbReference type="OrthoDB" id="1748016at2759"/>
<accession>A0A5N6L8I3</accession>
<organism evidence="2 3">
    <name type="scientific">Carpinus fangiana</name>
    <dbReference type="NCBI Taxonomy" id="176857"/>
    <lineage>
        <taxon>Eukaryota</taxon>
        <taxon>Viridiplantae</taxon>
        <taxon>Streptophyta</taxon>
        <taxon>Embryophyta</taxon>
        <taxon>Tracheophyta</taxon>
        <taxon>Spermatophyta</taxon>
        <taxon>Magnoliopsida</taxon>
        <taxon>eudicotyledons</taxon>
        <taxon>Gunneridae</taxon>
        <taxon>Pentapetalae</taxon>
        <taxon>rosids</taxon>
        <taxon>fabids</taxon>
        <taxon>Fagales</taxon>
        <taxon>Betulaceae</taxon>
        <taxon>Carpinus</taxon>
    </lineage>
</organism>